<dbReference type="GO" id="GO:0003700">
    <property type="term" value="F:DNA-binding transcription factor activity"/>
    <property type="evidence" value="ECO:0007669"/>
    <property type="project" value="TreeGrafter"/>
</dbReference>
<reference evidence="6" key="1">
    <citation type="submission" date="2017-02" db="EMBL/GenBank/DDBJ databases">
        <authorList>
            <person name="Varghese N."/>
            <person name="Submissions S."/>
        </authorList>
    </citation>
    <scope>NUCLEOTIDE SEQUENCE [LARGE SCALE GENOMIC DNA]</scope>
    <source>
        <strain evidence="6">USBA 833</strain>
    </source>
</reference>
<evidence type="ECO:0000313" key="6">
    <source>
        <dbReference type="Proteomes" id="UP000190105"/>
    </source>
</evidence>
<dbReference type="SUPFAM" id="SSF53822">
    <property type="entry name" value="Periplasmic binding protein-like I"/>
    <property type="match status" value="1"/>
</dbReference>
<evidence type="ECO:0000259" key="4">
    <source>
        <dbReference type="PROSITE" id="PS50932"/>
    </source>
</evidence>
<gene>
    <name evidence="5" type="ORF">SAMN05443428_11097</name>
</gene>
<dbReference type="AlphaFoldDB" id="A0A1T4XNA1"/>
<name>A0A1T4XNA1_9CLOT</name>
<dbReference type="InterPro" id="IPR000843">
    <property type="entry name" value="HTH_LacI"/>
</dbReference>
<dbReference type="InterPro" id="IPR046335">
    <property type="entry name" value="LacI/GalR-like_sensor"/>
</dbReference>
<dbReference type="EMBL" id="FUYH01000010">
    <property type="protein sequence ID" value="SKA90618.1"/>
    <property type="molecule type" value="Genomic_DNA"/>
</dbReference>
<evidence type="ECO:0000256" key="1">
    <source>
        <dbReference type="ARBA" id="ARBA00023015"/>
    </source>
</evidence>
<dbReference type="SMART" id="SM00354">
    <property type="entry name" value="HTH_LACI"/>
    <property type="match status" value="1"/>
</dbReference>
<evidence type="ECO:0000256" key="3">
    <source>
        <dbReference type="ARBA" id="ARBA00023163"/>
    </source>
</evidence>
<keyword evidence="2" id="KW-0238">DNA-binding</keyword>
<keyword evidence="1" id="KW-0805">Transcription regulation</keyword>
<dbReference type="PANTHER" id="PTHR30146:SF109">
    <property type="entry name" value="HTH-TYPE TRANSCRIPTIONAL REGULATOR GALS"/>
    <property type="match status" value="1"/>
</dbReference>
<accession>A0A1T4XNA1</accession>
<feature type="domain" description="HTH lacI-type" evidence="4">
    <location>
        <begin position="3"/>
        <end position="57"/>
    </location>
</feature>
<protein>
    <submittedName>
        <fullName evidence="5">Transcriptional regulator, LacI family</fullName>
    </submittedName>
</protein>
<keyword evidence="3" id="KW-0804">Transcription</keyword>
<proteinExistence type="predicted"/>
<dbReference type="Pfam" id="PF00356">
    <property type="entry name" value="LacI"/>
    <property type="match status" value="1"/>
</dbReference>
<dbReference type="GO" id="GO:0000976">
    <property type="term" value="F:transcription cis-regulatory region binding"/>
    <property type="evidence" value="ECO:0007669"/>
    <property type="project" value="TreeGrafter"/>
</dbReference>
<dbReference type="InterPro" id="IPR010982">
    <property type="entry name" value="Lambda_DNA-bd_dom_sf"/>
</dbReference>
<dbReference type="Proteomes" id="UP000190105">
    <property type="component" value="Unassembled WGS sequence"/>
</dbReference>
<dbReference type="OrthoDB" id="9788209at2"/>
<dbReference type="PANTHER" id="PTHR30146">
    <property type="entry name" value="LACI-RELATED TRANSCRIPTIONAL REPRESSOR"/>
    <property type="match status" value="1"/>
</dbReference>
<dbReference type="PROSITE" id="PS50932">
    <property type="entry name" value="HTH_LACI_2"/>
    <property type="match status" value="1"/>
</dbReference>
<dbReference type="STRING" id="1147123.SAMN05443428_11097"/>
<dbReference type="InterPro" id="IPR028082">
    <property type="entry name" value="Peripla_BP_I"/>
</dbReference>
<dbReference type="Gene3D" id="1.10.260.40">
    <property type="entry name" value="lambda repressor-like DNA-binding domains"/>
    <property type="match status" value="1"/>
</dbReference>
<dbReference type="CDD" id="cd06294">
    <property type="entry name" value="PBP1_MalR-like"/>
    <property type="match status" value="1"/>
</dbReference>
<dbReference type="Gene3D" id="3.40.50.2300">
    <property type="match status" value="2"/>
</dbReference>
<evidence type="ECO:0000313" key="5">
    <source>
        <dbReference type="EMBL" id="SKA90618.1"/>
    </source>
</evidence>
<sequence>MSATIKDVARIANVSPSTVSRVIADSPRISKETKLRVEQAIKELNYHPNIIARSLANKSTKIIGLIIPNTSEDLFKNPFFIQVMTGISIYAQKKGYYIMYSYSKKENEEIKFLKNYSNSKLVDGFILLTSKKDDKCIEFLKKNNYPFVVVGRPEDTNKVSWVDNDNFKAMYGVVNLLIQKGHNSIAFIGGPKQFNMSKDRLEGYKKALDVHGVYIDDKMIEQETNFTESCGFEAMNRILSYKIPSAVVTTDDLLAFGALKAINERTCQKIAIAGFNNIPLAAYQNPPLSSVDINAEELGYNAAKLLIGKLENELLTTNHYIVETKFIERESTL</sequence>
<dbReference type="PROSITE" id="PS00356">
    <property type="entry name" value="HTH_LACI_1"/>
    <property type="match status" value="1"/>
</dbReference>
<organism evidence="5 6">
    <name type="scientific">Caloramator quimbayensis</name>
    <dbReference type="NCBI Taxonomy" id="1147123"/>
    <lineage>
        <taxon>Bacteria</taxon>
        <taxon>Bacillati</taxon>
        <taxon>Bacillota</taxon>
        <taxon>Clostridia</taxon>
        <taxon>Eubacteriales</taxon>
        <taxon>Clostridiaceae</taxon>
        <taxon>Caloramator</taxon>
    </lineage>
</organism>
<dbReference type="SUPFAM" id="SSF47413">
    <property type="entry name" value="lambda repressor-like DNA-binding domains"/>
    <property type="match status" value="1"/>
</dbReference>
<dbReference type="Pfam" id="PF13377">
    <property type="entry name" value="Peripla_BP_3"/>
    <property type="match status" value="1"/>
</dbReference>
<keyword evidence="6" id="KW-1185">Reference proteome</keyword>
<evidence type="ECO:0000256" key="2">
    <source>
        <dbReference type="ARBA" id="ARBA00023125"/>
    </source>
</evidence>
<dbReference type="RefSeq" id="WP_078696625.1">
    <property type="nucleotide sequence ID" value="NZ_FUYH01000010.1"/>
</dbReference>
<dbReference type="CDD" id="cd01392">
    <property type="entry name" value="HTH_LacI"/>
    <property type="match status" value="1"/>
</dbReference>